<dbReference type="PATRIC" id="fig|1260221.3.peg.2871"/>
<dbReference type="AlphaFoldDB" id="U4K8R0"/>
<evidence type="ECO:0000313" key="2">
    <source>
        <dbReference type="Proteomes" id="UP000016895"/>
    </source>
</evidence>
<dbReference type="RefSeq" id="WP_022551617.1">
    <property type="nucleotide sequence ID" value="NC_022528.1"/>
</dbReference>
<dbReference type="KEGG" id="vni:VIBNI_A3014"/>
<proteinExistence type="predicted"/>
<protein>
    <submittedName>
        <fullName evidence="1">Uncharacterized protein</fullName>
    </submittedName>
</protein>
<evidence type="ECO:0000313" key="1">
    <source>
        <dbReference type="EMBL" id="CCO59044.1"/>
    </source>
</evidence>
<keyword evidence="2" id="KW-1185">Reference proteome</keyword>
<reference evidence="1 2" key="1">
    <citation type="journal article" date="2013" name="ISME J.">
        <title>Comparative genomics of pathogenic lineages of Vibrio nigripulchritudo identifies virulence-associated traits.</title>
        <authorList>
            <person name="Goudenege D."/>
            <person name="Labreuche Y."/>
            <person name="Krin E."/>
            <person name="Ansquer D."/>
            <person name="Mangenot S."/>
            <person name="Calteau A."/>
            <person name="Medigue C."/>
            <person name="Mazel D."/>
            <person name="Polz M.F."/>
            <person name="Le Roux F."/>
        </authorList>
    </citation>
    <scope>NUCLEOTIDE SEQUENCE [LARGE SCALE GENOMIC DNA]</scope>
    <source>
        <strain evidence="2">SnF1</strain>
    </source>
</reference>
<dbReference type="STRING" id="28173.VIBNI_A3014"/>
<dbReference type="EMBL" id="FO203526">
    <property type="protein sequence ID" value="CCO59044.1"/>
    <property type="molecule type" value="Genomic_DNA"/>
</dbReference>
<gene>
    <name evidence="1" type="ORF">VIBNI_A3014</name>
</gene>
<name>U4K8R0_9VIBR</name>
<accession>U4K8R0</accession>
<organism evidence="1 2">
    <name type="scientific">Vibrio nigripulchritudo</name>
    <dbReference type="NCBI Taxonomy" id="28173"/>
    <lineage>
        <taxon>Bacteria</taxon>
        <taxon>Pseudomonadati</taxon>
        <taxon>Pseudomonadota</taxon>
        <taxon>Gammaproteobacteria</taxon>
        <taxon>Vibrionales</taxon>
        <taxon>Vibrionaceae</taxon>
        <taxon>Vibrio</taxon>
    </lineage>
</organism>
<dbReference type="OrthoDB" id="5905337at2"/>
<sequence>MSMRNRIKKSVTTANGQLAERELQLLLDSRFELERLSPAIKDHAQYQTLLAVIQAATSQNLSMAELEKNIRQLGEDTWLLAQDIIKAVR</sequence>
<dbReference type="Proteomes" id="UP000016895">
    <property type="component" value="Chromosome 1"/>
</dbReference>